<evidence type="ECO:0000313" key="1">
    <source>
        <dbReference type="EMBL" id="KAI7944825.1"/>
    </source>
</evidence>
<protein>
    <submittedName>
        <fullName evidence="1">Uncharacterized protein</fullName>
    </submittedName>
</protein>
<proteinExistence type="predicted"/>
<sequence>MLGYENDFSSYRIYKLLSRKVFSIRNVKFDESVFPGLTGQSPIGEEELLDEVEEVDEDTDLETPVTPPPPVPEGNPTSAPEEAAQPVPTRKRSSGLLNGE</sequence>
<reference evidence="1 2" key="3">
    <citation type="journal article" date="2022" name="Microbiol. Spectr.">
        <title>Folding features and dynamics of 3D genome architecture in plant fungal pathogens.</title>
        <authorList>
            <person name="Xia C."/>
        </authorList>
    </citation>
    <scope>NUCLEOTIDE SEQUENCE [LARGE SCALE GENOMIC DNA]</scope>
    <source>
        <strain evidence="1 2">93-210</strain>
    </source>
</reference>
<dbReference type="Proteomes" id="UP001060170">
    <property type="component" value="Chromosome 10"/>
</dbReference>
<name>A0ACC0E584_9BASI</name>
<organism evidence="1 2">
    <name type="scientific">Puccinia striiformis f. sp. tritici</name>
    <dbReference type="NCBI Taxonomy" id="168172"/>
    <lineage>
        <taxon>Eukaryota</taxon>
        <taxon>Fungi</taxon>
        <taxon>Dikarya</taxon>
        <taxon>Basidiomycota</taxon>
        <taxon>Pucciniomycotina</taxon>
        <taxon>Pucciniomycetes</taxon>
        <taxon>Pucciniales</taxon>
        <taxon>Pucciniaceae</taxon>
        <taxon>Puccinia</taxon>
    </lineage>
</organism>
<gene>
    <name evidence="1" type="ORF">MJO28_010520</name>
</gene>
<comment type="caution">
    <text evidence="1">The sequence shown here is derived from an EMBL/GenBank/DDBJ whole genome shotgun (WGS) entry which is preliminary data.</text>
</comment>
<reference evidence="2" key="1">
    <citation type="journal article" date="2018" name="BMC Genomics">
        <title>Genomic insights into host adaptation between the wheat stripe rust pathogen (Puccinia striiformis f. sp. tritici) and the barley stripe rust pathogen (Puccinia striiformis f. sp. hordei).</title>
        <authorList>
            <person name="Xia C."/>
            <person name="Wang M."/>
            <person name="Yin C."/>
            <person name="Cornejo O.E."/>
            <person name="Hulbert S.H."/>
            <person name="Chen X."/>
        </authorList>
    </citation>
    <scope>NUCLEOTIDE SEQUENCE [LARGE SCALE GENOMIC DNA]</scope>
    <source>
        <strain evidence="2">93-210</strain>
    </source>
</reference>
<dbReference type="EMBL" id="CM045874">
    <property type="protein sequence ID" value="KAI7944825.1"/>
    <property type="molecule type" value="Genomic_DNA"/>
</dbReference>
<keyword evidence="2" id="KW-1185">Reference proteome</keyword>
<reference evidence="2" key="2">
    <citation type="journal article" date="2018" name="Mol. Plant Microbe Interact.">
        <title>Genome sequence resources for the wheat stripe rust pathogen (Puccinia striiformis f. sp. tritici) and the barley stripe rust pathogen (Puccinia striiformis f. sp. hordei).</title>
        <authorList>
            <person name="Xia C."/>
            <person name="Wang M."/>
            <person name="Yin C."/>
            <person name="Cornejo O.E."/>
            <person name="Hulbert S.H."/>
            <person name="Chen X."/>
        </authorList>
    </citation>
    <scope>NUCLEOTIDE SEQUENCE [LARGE SCALE GENOMIC DNA]</scope>
    <source>
        <strain evidence="2">93-210</strain>
    </source>
</reference>
<evidence type="ECO:0000313" key="2">
    <source>
        <dbReference type="Proteomes" id="UP001060170"/>
    </source>
</evidence>
<accession>A0ACC0E584</accession>